<evidence type="ECO:0000256" key="11">
    <source>
        <dbReference type="ARBA" id="ARBA00023304"/>
    </source>
</evidence>
<evidence type="ECO:0000256" key="4">
    <source>
        <dbReference type="ARBA" id="ARBA00004931"/>
    </source>
</evidence>
<dbReference type="InterPro" id="IPR036038">
    <property type="entry name" value="Aminotransferase-like"/>
</dbReference>
<reference evidence="19 20" key="1">
    <citation type="submission" date="2018-02" db="EMBL/GenBank/DDBJ databases">
        <title>Genomic Encyclopedia of Archaeal and Bacterial Type Strains, Phase II (KMG-II): from individual species to whole genera.</title>
        <authorList>
            <person name="Goeker M."/>
        </authorList>
    </citation>
    <scope>NUCLEOTIDE SEQUENCE [LARGE SCALE GENOMIC DNA]</scope>
    <source>
        <strain evidence="19 20">DSM 29526</strain>
    </source>
</reference>
<dbReference type="UniPathway" id="UPA00047">
    <property type="reaction ID" value="UER00058"/>
</dbReference>
<keyword evidence="8 18" id="KW-0028">Amino-acid biosynthesis</keyword>
<comment type="similarity">
    <text evidence="6 16">Belongs to the class-IV pyridoxal-phosphate-dependent aminotransferase family.</text>
</comment>
<dbReference type="SUPFAM" id="SSF56752">
    <property type="entry name" value="D-aminoacid aminotransferase-like PLP-dependent enzymes"/>
    <property type="match status" value="1"/>
</dbReference>
<comment type="function">
    <text evidence="2">Acts on leucine, isoleucine and valine.</text>
</comment>
<evidence type="ECO:0000256" key="3">
    <source>
        <dbReference type="ARBA" id="ARBA00004824"/>
    </source>
</evidence>
<proteinExistence type="inferred from homology"/>
<dbReference type="CDD" id="cd01557">
    <property type="entry name" value="BCAT_beta_family"/>
    <property type="match status" value="1"/>
</dbReference>
<keyword evidence="10 17" id="KW-0663">Pyridoxal phosphate</keyword>
<dbReference type="InterPro" id="IPR043132">
    <property type="entry name" value="BCAT-like_C"/>
</dbReference>
<dbReference type="EC" id="2.6.1.42" evidence="18"/>
<dbReference type="OrthoDB" id="9804984at2"/>
<accession>A0A2S6IAV9</accession>
<dbReference type="InterPro" id="IPR001544">
    <property type="entry name" value="Aminotrans_IV"/>
</dbReference>
<dbReference type="GO" id="GO:0009099">
    <property type="term" value="P:L-valine biosynthetic process"/>
    <property type="evidence" value="ECO:0007669"/>
    <property type="project" value="UniProtKB-UniPathway"/>
</dbReference>
<evidence type="ECO:0000256" key="7">
    <source>
        <dbReference type="ARBA" id="ARBA00022576"/>
    </source>
</evidence>
<evidence type="ECO:0000256" key="8">
    <source>
        <dbReference type="ARBA" id="ARBA00022605"/>
    </source>
</evidence>
<gene>
    <name evidence="19" type="ORF">CLV84_1613</name>
</gene>
<evidence type="ECO:0000256" key="15">
    <source>
        <dbReference type="PIRSR" id="PIRSR006468-1"/>
    </source>
</evidence>
<name>A0A2S6IAV9_9BACT</name>
<dbReference type="UniPathway" id="UPA00048">
    <property type="reaction ID" value="UER00073"/>
</dbReference>
<evidence type="ECO:0000256" key="14">
    <source>
        <dbReference type="ARBA" id="ARBA00049229"/>
    </source>
</evidence>
<comment type="pathway">
    <text evidence="5">Amino-acid biosynthesis; L-leucine biosynthesis; L-leucine from 3-methyl-2-oxobutanoate: step 4/4.</text>
</comment>
<sequence>MTTATSTIRVERVQQSRLDEVDFTNLPFGKIFSDHMFVSDYRNGEWTDDRIVPFGHFTMHPASMVLHYGQAIFEGMKASVHEDGTPMLLRPDEHAKRLNASARRLMMAEYPEDRFVEAVSRLVDLEKGWIPPQEGSALYLRPYMYATDEFIGVRPSETYRFCIFTAPVGPYYAKPVRLLVEQEYVRAVPGGTGEAKAAGNYAGSLLPAHLANQKGFDQVVWMGGPDKNEIHEVGTMNIFFVIDGEVITPATDGAILRGITRKMFIQILKDKNIKVTERKITIDEIVAAADAGKLEEMFGAGTAAVVSHVSELQYKDKLMTLPPVEDRKIGPMLKRHIDGLRVGKVEDTHDWLVKV</sequence>
<dbReference type="GO" id="GO:0009098">
    <property type="term" value="P:L-leucine biosynthetic process"/>
    <property type="evidence" value="ECO:0007669"/>
    <property type="project" value="UniProtKB-UniPathway"/>
</dbReference>
<dbReference type="Proteomes" id="UP000237662">
    <property type="component" value="Unassembled WGS sequence"/>
</dbReference>
<dbReference type="GO" id="GO:0052654">
    <property type="term" value="F:L-leucine-2-oxoglutarate transaminase activity"/>
    <property type="evidence" value="ECO:0007669"/>
    <property type="project" value="RHEA"/>
</dbReference>
<evidence type="ECO:0000256" key="5">
    <source>
        <dbReference type="ARBA" id="ARBA00005072"/>
    </source>
</evidence>
<comment type="pathway">
    <text evidence="3">Amino-acid biosynthesis; L-isoleucine biosynthesis; L-isoleucine from 2-oxobutanoate: step 4/4.</text>
</comment>
<dbReference type="UniPathway" id="UPA00049">
    <property type="reaction ID" value="UER00062"/>
</dbReference>
<evidence type="ECO:0000256" key="6">
    <source>
        <dbReference type="ARBA" id="ARBA00009320"/>
    </source>
</evidence>
<evidence type="ECO:0000256" key="9">
    <source>
        <dbReference type="ARBA" id="ARBA00022679"/>
    </source>
</evidence>
<evidence type="ECO:0000256" key="13">
    <source>
        <dbReference type="ARBA" id="ARBA00048798"/>
    </source>
</evidence>
<dbReference type="AlphaFoldDB" id="A0A2S6IAV9"/>
<evidence type="ECO:0000256" key="17">
    <source>
        <dbReference type="RuleBase" id="RU004516"/>
    </source>
</evidence>
<dbReference type="Gene3D" id="3.30.470.10">
    <property type="match status" value="1"/>
</dbReference>
<comment type="catalytic activity">
    <reaction evidence="13 18">
        <text>L-isoleucine + 2-oxoglutarate = (S)-3-methyl-2-oxopentanoate + L-glutamate</text>
        <dbReference type="Rhea" id="RHEA:24801"/>
        <dbReference type="ChEBI" id="CHEBI:16810"/>
        <dbReference type="ChEBI" id="CHEBI:29985"/>
        <dbReference type="ChEBI" id="CHEBI:35146"/>
        <dbReference type="ChEBI" id="CHEBI:58045"/>
        <dbReference type="EC" id="2.6.1.42"/>
    </reaction>
</comment>
<protein>
    <recommendedName>
        <fullName evidence="18">Branched-chain-amino-acid aminotransferase</fullName>
        <ecNumber evidence="18">2.6.1.42</ecNumber>
    </recommendedName>
</protein>
<dbReference type="PROSITE" id="PS00770">
    <property type="entry name" value="AA_TRANSFER_CLASS_4"/>
    <property type="match status" value="1"/>
</dbReference>
<dbReference type="PANTHER" id="PTHR11825:SF44">
    <property type="entry name" value="BRANCHED-CHAIN-AMINO-ACID AMINOTRANSFERASE"/>
    <property type="match status" value="1"/>
</dbReference>
<dbReference type="RefSeq" id="WP_104419178.1">
    <property type="nucleotide sequence ID" value="NZ_PTJC01000005.1"/>
</dbReference>
<evidence type="ECO:0000256" key="16">
    <source>
        <dbReference type="RuleBase" id="RU004106"/>
    </source>
</evidence>
<dbReference type="NCBIfam" id="TIGR01123">
    <property type="entry name" value="ilvE_II"/>
    <property type="match status" value="1"/>
</dbReference>
<feature type="modified residue" description="N6-(pyridoxal phosphate)lysine" evidence="15">
    <location>
        <position position="196"/>
    </location>
</feature>
<dbReference type="InterPro" id="IPR005786">
    <property type="entry name" value="B_amino_transII"/>
</dbReference>
<dbReference type="GO" id="GO:0052655">
    <property type="term" value="F:L-valine-2-oxoglutarate transaminase activity"/>
    <property type="evidence" value="ECO:0007669"/>
    <property type="project" value="RHEA"/>
</dbReference>
<evidence type="ECO:0000256" key="1">
    <source>
        <dbReference type="ARBA" id="ARBA00001933"/>
    </source>
</evidence>
<dbReference type="InterPro" id="IPR043131">
    <property type="entry name" value="BCAT-like_N"/>
</dbReference>
<dbReference type="PANTHER" id="PTHR11825">
    <property type="entry name" value="SUBGROUP IIII AMINOTRANSFERASE"/>
    <property type="match status" value="1"/>
</dbReference>
<evidence type="ECO:0000313" key="20">
    <source>
        <dbReference type="Proteomes" id="UP000237662"/>
    </source>
</evidence>
<comment type="caution">
    <text evidence="19">The sequence shown here is derived from an EMBL/GenBank/DDBJ whole genome shotgun (WGS) entry which is preliminary data.</text>
</comment>
<comment type="catalytic activity">
    <reaction evidence="12 18">
        <text>L-valine + 2-oxoglutarate = 3-methyl-2-oxobutanoate + L-glutamate</text>
        <dbReference type="Rhea" id="RHEA:24813"/>
        <dbReference type="ChEBI" id="CHEBI:11851"/>
        <dbReference type="ChEBI" id="CHEBI:16810"/>
        <dbReference type="ChEBI" id="CHEBI:29985"/>
        <dbReference type="ChEBI" id="CHEBI:57762"/>
        <dbReference type="EC" id="2.6.1.42"/>
    </reaction>
</comment>
<dbReference type="Pfam" id="PF01063">
    <property type="entry name" value="Aminotran_4"/>
    <property type="match status" value="1"/>
</dbReference>
<comment type="catalytic activity">
    <reaction evidence="14 18">
        <text>L-leucine + 2-oxoglutarate = 4-methyl-2-oxopentanoate + L-glutamate</text>
        <dbReference type="Rhea" id="RHEA:18321"/>
        <dbReference type="ChEBI" id="CHEBI:16810"/>
        <dbReference type="ChEBI" id="CHEBI:17865"/>
        <dbReference type="ChEBI" id="CHEBI:29985"/>
        <dbReference type="ChEBI" id="CHEBI:57427"/>
        <dbReference type="EC" id="2.6.1.42"/>
    </reaction>
</comment>
<evidence type="ECO:0000256" key="12">
    <source>
        <dbReference type="ARBA" id="ARBA00048212"/>
    </source>
</evidence>
<evidence type="ECO:0000313" key="19">
    <source>
        <dbReference type="EMBL" id="PPK88643.1"/>
    </source>
</evidence>
<keyword evidence="11 18" id="KW-0100">Branched-chain amino acid biosynthesis</keyword>
<dbReference type="GO" id="GO:0052656">
    <property type="term" value="F:L-isoleucine-2-oxoglutarate transaminase activity"/>
    <property type="evidence" value="ECO:0007669"/>
    <property type="project" value="RHEA"/>
</dbReference>
<organism evidence="19 20">
    <name type="scientific">Neolewinella xylanilytica</name>
    <dbReference type="NCBI Taxonomy" id="1514080"/>
    <lineage>
        <taxon>Bacteria</taxon>
        <taxon>Pseudomonadati</taxon>
        <taxon>Bacteroidota</taxon>
        <taxon>Saprospiria</taxon>
        <taxon>Saprospirales</taxon>
        <taxon>Lewinellaceae</taxon>
        <taxon>Neolewinella</taxon>
    </lineage>
</organism>
<evidence type="ECO:0000256" key="18">
    <source>
        <dbReference type="RuleBase" id="RU004517"/>
    </source>
</evidence>
<dbReference type="InterPro" id="IPR018300">
    <property type="entry name" value="Aminotrans_IV_CS"/>
</dbReference>
<dbReference type="InterPro" id="IPR033939">
    <property type="entry name" value="BCAT_family"/>
</dbReference>
<dbReference type="Gene3D" id="3.20.10.10">
    <property type="entry name" value="D-amino Acid Aminotransferase, subunit A, domain 2"/>
    <property type="match status" value="1"/>
</dbReference>
<dbReference type="EMBL" id="PTJC01000005">
    <property type="protein sequence ID" value="PPK88643.1"/>
    <property type="molecule type" value="Genomic_DNA"/>
</dbReference>
<evidence type="ECO:0000256" key="2">
    <source>
        <dbReference type="ARBA" id="ARBA00003109"/>
    </source>
</evidence>
<keyword evidence="7 18" id="KW-0032">Aminotransferase</keyword>
<keyword evidence="9 18" id="KW-0808">Transferase</keyword>
<evidence type="ECO:0000256" key="10">
    <source>
        <dbReference type="ARBA" id="ARBA00022898"/>
    </source>
</evidence>
<dbReference type="GO" id="GO:0009097">
    <property type="term" value="P:isoleucine biosynthetic process"/>
    <property type="evidence" value="ECO:0007669"/>
    <property type="project" value="UniProtKB-UniPathway"/>
</dbReference>
<comment type="cofactor">
    <cofactor evidence="1 17">
        <name>pyridoxal 5'-phosphate</name>
        <dbReference type="ChEBI" id="CHEBI:597326"/>
    </cofactor>
</comment>
<dbReference type="NCBIfam" id="NF009897">
    <property type="entry name" value="PRK13357.1"/>
    <property type="match status" value="1"/>
</dbReference>
<comment type="pathway">
    <text evidence="4">Amino-acid biosynthesis; L-valine biosynthesis; L-valine from pyruvate: step 4/4.</text>
</comment>
<keyword evidence="20" id="KW-1185">Reference proteome</keyword>
<dbReference type="PIRSF" id="PIRSF006468">
    <property type="entry name" value="BCAT1"/>
    <property type="match status" value="1"/>
</dbReference>